<keyword evidence="2" id="KW-1185">Reference proteome</keyword>
<proteinExistence type="predicted"/>
<dbReference type="Proteomes" id="UP000887159">
    <property type="component" value="Unassembled WGS sequence"/>
</dbReference>
<dbReference type="AlphaFoldDB" id="A0A8X6RMN6"/>
<protein>
    <submittedName>
        <fullName evidence="1">Retrovirus-related Pol polyprotein from transposon 297</fullName>
    </submittedName>
</protein>
<name>A0A8X6RMN6_TRICX</name>
<gene>
    <name evidence="1" type="primary">pol_1784</name>
    <name evidence="1" type="ORF">TNCV_1997621</name>
</gene>
<evidence type="ECO:0000313" key="2">
    <source>
        <dbReference type="Proteomes" id="UP000887159"/>
    </source>
</evidence>
<sequence length="91" mass="10614">MIADMPTRSCKYMRKAQLKDDNSKKIIDCFESPLKTEEYVDLTERGFLMNQGVLYRYVPDADSAEAQSVIPNAERELIMQRRHNDPMVGHY</sequence>
<reference evidence="1" key="1">
    <citation type="submission" date="2020-08" db="EMBL/GenBank/DDBJ databases">
        <title>Multicomponent nature underlies the extraordinary mechanical properties of spider dragline silk.</title>
        <authorList>
            <person name="Kono N."/>
            <person name="Nakamura H."/>
            <person name="Mori M."/>
            <person name="Yoshida Y."/>
            <person name="Ohtoshi R."/>
            <person name="Malay A.D."/>
            <person name="Moran D.A.P."/>
            <person name="Tomita M."/>
            <person name="Numata K."/>
            <person name="Arakawa K."/>
        </authorList>
    </citation>
    <scope>NUCLEOTIDE SEQUENCE</scope>
</reference>
<dbReference type="EMBL" id="BMAU01021195">
    <property type="protein sequence ID" value="GFX97030.1"/>
    <property type="molecule type" value="Genomic_DNA"/>
</dbReference>
<comment type="caution">
    <text evidence="1">The sequence shown here is derived from an EMBL/GenBank/DDBJ whole genome shotgun (WGS) entry which is preliminary data.</text>
</comment>
<accession>A0A8X6RMN6</accession>
<organism evidence="1 2">
    <name type="scientific">Trichonephila clavipes</name>
    <name type="common">Golden silk orbweaver</name>
    <name type="synonym">Nephila clavipes</name>
    <dbReference type="NCBI Taxonomy" id="2585209"/>
    <lineage>
        <taxon>Eukaryota</taxon>
        <taxon>Metazoa</taxon>
        <taxon>Ecdysozoa</taxon>
        <taxon>Arthropoda</taxon>
        <taxon>Chelicerata</taxon>
        <taxon>Arachnida</taxon>
        <taxon>Araneae</taxon>
        <taxon>Araneomorphae</taxon>
        <taxon>Entelegynae</taxon>
        <taxon>Araneoidea</taxon>
        <taxon>Nephilidae</taxon>
        <taxon>Trichonephila</taxon>
    </lineage>
</organism>
<evidence type="ECO:0000313" key="1">
    <source>
        <dbReference type="EMBL" id="GFX97030.1"/>
    </source>
</evidence>